<gene>
    <name evidence="2" type="ORF">SDC9_151273</name>
</gene>
<comment type="caution">
    <text evidence="2">The sequence shown here is derived from an EMBL/GenBank/DDBJ whole genome shotgun (WGS) entry which is preliminary data.</text>
</comment>
<keyword evidence="1" id="KW-0175">Coiled coil</keyword>
<organism evidence="2">
    <name type="scientific">bioreactor metagenome</name>
    <dbReference type="NCBI Taxonomy" id="1076179"/>
    <lineage>
        <taxon>unclassified sequences</taxon>
        <taxon>metagenomes</taxon>
        <taxon>ecological metagenomes</taxon>
    </lineage>
</organism>
<protein>
    <submittedName>
        <fullName evidence="2">Uncharacterized protein</fullName>
    </submittedName>
</protein>
<sequence>MKSDEDSEEYYSTDVAQKMKNKSEISKKVKSLDFKATNFISDPLVVRTREYLSQKNDYRNWNYDLRKNTLDISVSIDILPRALEVMSKFIHMMKACGYAVVVKDNQTYAVINNEELEISLREKSTRITVIGQSWNHTDLKPNGKLVLKYQKSYYGKEWVDNSVLIEDRLLDINSALELIALKKKNEREELEKYRAEQRRLEAIIKELQARKENELKNFKDTFLLANRYQKANDLRNYIHVFEQNAIKNNSLTDEKQSWIEWARKKADWYDPFINAKDELLEDVDKDSLTFKSQNRW</sequence>
<accession>A0A645EQD4</accession>
<reference evidence="2" key="1">
    <citation type="submission" date="2019-08" db="EMBL/GenBank/DDBJ databases">
        <authorList>
            <person name="Kucharzyk K."/>
            <person name="Murdoch R.W."/>
            <person name="Higgins S."/>
            <person name="Loffler F."/>
        </authorList>
    </citation>
    <scope>NUCLEOTIDE SEQUENCE</scope>
</reference>
<dbReference type="EMBL" id="VSSQ01049960">
    <property type="protein sequence ID" value="MPN04037.1"/>
    <property type="molecule type" value="Genomic_DNA"/>
</dbReference>
<name>A0A645EQD4_9ZZZZ</name>
<evidence type="ECO:0000313" key="2">
    <source>
        <dbReference type="EMBL" id="MPN04037.1"/>
    </source>
</evidence>
<feature type="coiled-coil region" evidence="1">
    <location>
        <begin position="176"/>
        <end position="217"/>
    </location>
</feature>
<evidence type="ECO:0000256" key="1">
    <source>
        <dbReference type="SAM" id="Coils"/>
    </source>
</evidence>
<proteinExistence type="predicted"/>
<dbReference type="AlphaFoldDB" id="A0A645EQD4"/>